<feature type="compositionally biased region" description="Low complexity" evidence="1">
    <location>
        <begin position="689"/>
        <end position="700"/>
    </location>
</feature>
<gene>
    <name evidence="2" type="ORF">SLS60_002599</name>
</gene>
<feature type="region of interest" description="Disordered" evidence="1">
    <location>
        <begin position="58"/>
        <end position="217"/>
    </location>
</feature>
<feature type="compositionally biased region" description="Polar residues" evidence="1">
    <location>
        <begin position="82"/>
        <end position="104"/>
    </location>
</feature>
<sequence length="793" mass="88960">MAWTVRFLWNCHEIYRAKELPWKTVYKLLIDAVEDTGIGRKFTREASEKLQEKLLEEFANKETTRDSSPSPRSGAADDVEQTPLSRSTTRANEQATPTSSSSQLVERVRNITSPSPPVRTAAPRPSATSAGSPTGSPGRSDLPSVQPPSRPPVQREPLGRRDEFNASVHCETPPQLDTAPSDPTRTTGQAEGTQHQSLTDLASSGDSTAPSQTEEDTQLRHDAMVEDLNSFSALSTQTLSHILYTFLPTQKIVISKDGSPDLLPVRVLDLCTLLHPSSSEQAESQETLTWNGTNSFSCDSRDIEAWPPSKLDRNGITTFVLPFTDSSTNDSVIYILCVREKTCFVRFFADMQGNIMLARTIPTKLIETVADSGDATSWKIELQSHTEELSWLNSGLRVFERCLHYTFSPQRNERDVVATDEKLSFLRAALATFFDDPTKVVHFERWLSGEWSSQRSITLRGKTGAQVPIPNTKHAAFRYLPRYLQSCEDLGRVRQRQSRLADALNYHIPNLEAWFNLAVERLDSWLGKLKAQQDTAKAKTEKDLEEFYQKMILMHKGLFIGKDKEFYEARARDHMGLLKPKTYEELERNLRRLQIQESDAQNRKESYLQFQNVLQTAKGFAQREKVTEDDKVSKAETREAQLYLEEWDAFTKEQEERAQAREFMLSLAPPTTLAGNQNRVNKEGDRATQQPQSRSQPSDSTADADLHDSPQSDKSGEVASLGEAMHAIEASSKNSDPPAPRDAGYRLQTRQNRRESEAATLLHSFQKRNSVSTAGVQGSGESTDAPGDDLDLV</sequence>
<feature type="compositionally biased region" description="Polar residues" evidence="1">
    <location>
        <begin position="181"/>
        <end position="212"/>
    </location>
</feature>
<keyword evidence="3" id="KW-1185">Reference proteome</keyword>
<organism evidence="2 3">
    <name type="scientific">Paraconiothyrium brasiliense</name>
    <dbReference type="NCBI Taxonomy" id="300254"/>
    <lineage>
        <taxon>Eukaryota</taxon>
        <taxon>Fungi</taxon>
        <taxon>Dikarya</taxon>
        <taxon>Ascomycota</taxon>
        <taxon>Pezizomycotina</taxon>
        <taxon>Dothideomycetes</taxon>
        <taxon>Pleosporomycetidae</taxon>
        <taxon>Pleosporales</taxon>
        <taxon>Massarineae</taxon>
        <taxon>Didymosphaeriaceae</taxon>
        <taxon>Paraconiothyrium</taxon>
    </lineage>
</organism>
<name>A0ABR3RU90_9PLEO</name>
<proteinExistence type="predicted"/>
<comment type="caution">
    <text evidence="2">The sequence shown here is derived from an EMBL/GenBank/DDBJ whole genome shotgun (WGS) entry which is preliminary data.</text>
</comment>
<feature type="region of interest" description="Disordered" evidence="1">
    <location>
        <begin position="666"/>
        <end position="793"/>
    </location>
</feature>
<evidence type="ECO:0000256" key="1">
    <source>
        <dbReference type="SAM" id="MobiDB-lite"/>
    </source>
</evidence>
<feature type="compositionally biased region" description="Polar residues" evidence="1">
    <location>
        <begin position="126"/>
        <end position="137"/>
    </location>
</feature>
<reference evidence="2 3" key="1">
    <citation type="submission" date="2024-02" db="EMBL/GenBank/DDBJ databases">
        <title>De novo assembly and annotation of 12 fungi associated with fruit tree decline syndrome in Ontario, Canada.</title>
        <authorList>
            <person name="Sulman M."/>
            <person name="Ellouze W."/>
            <person name="Ilyukhin E."/>
        </authorList>
    </citation>
    <scope>NUCLEOTIDE SEQUENCE [LARGE SCALE GENOMIC DNA]</scope>
    <source>
        <strain evidence="2 3">M42-189</strain>
    </source>
</reference>
<evidence type="ECO:0000313" key="2">
    <source>
        <dbReference type="EMBL" id="KAL1607664.1"/>
    </source>
</evidence>
<feature type="compositionally biased region" description="Basic and acidic residues" evidence="1">
    <location>
        <begin position="704"/>
        <end position="716"/>
    </location>
</feature>
<dbReference type="Proteomes" id="UP001521785">
    <property type="component" value="Unassembled WGS sequence"/>
</dbReference>
<protein>
    <submittedName>
        <fullName evidence="2">Uncharacterized protein</fullName>
    </submittedName>
</protein>
<evidence type="ECO:0000313" key="3">
    <source>
        <dbReference type="Proteomes" id="UP001521785"/>
    </source>
</evidence>
<accession>A0ABR3RU90</accession>
<feature type="compositionally biased region" description="Polar residues" evidence="1">
    <location>
        <begin position="767"/>
        <end position="782"/>
    </location>
</feature>
<dbReference type="EMBL" id="JAKJXO020000003">
    <property type="protein sequence ID" value="KAL1607664.1"/>
    <property type="molecule type" value="Genomic_DNA"/>
</dbReference>